<dbReference type="Proteomes" id="UP000444721">
    <property type="component" value="Unassembled WGS sequence"/>
</dbReference>
<evidence type="ECO:0000256" key="1">
    <source>
        <dbReference type="ARBA" id="ARBA00008361"/>
    </source>
</evidence>
<dbReference type="Gene3D" id="3.40.50.150">
    <property type="entry name" value="Vaccinia Virus protein VP39"/>
    <property type="match status" value="1"/>
</dbReference>
<dbReference type="OMA" id="CRYEERI"/>
<dbReference type="GeneID" id="68114074"/>
<dbReference type="VEuPathDB" id="AmoebaDB:FDP41_006856"/>
<dbReference type="EMBL" id="VFQX01000053">
    <property type="protein sequence ID" value="KAF0974246.1"/>
    <property type="molecule type" value="Genomic_DNA"/>
</dbReference>
<dbReference type="OrthoDB" id="411785at2759"/>
<evidence type="ECO:0000259" key="4">
    <source>
        <dbReference type="Pfam" id="PF13847"/>
    </source>
</evidence>
<dbReference type="AlphaFoldDB" id="A0A6A5BHP9"/>
<evidence type="ECO:0000313" key="6">
    <source>
        <dbReference type="Proteomes" id="UP000444721"/>
    </source>
</evidence>
<dbReference type="InterPro" id="IPR025714">
    <property type="entry name" value="Methyltranfer_dom"/>
</dbReference>
<reference evidence="5 6" key="1">
    <citation type="journal article" date="2019" name="Sci. Rep.">
        <title>Nanopore sequencing improves the draft genome of the human pathogenic amoeba Naegleria fowleri.</title>
        <authorList>
            <person name="Liechti N."/>
            <person name="Schurch N."/>
            <person name="Bruggmann R."/>
            <person name="Wittwer M."/>
        </authorList>
    </citation>
    <scope>NUCLEOTIDE SEQUENCE [LARGE SCALE GENOMIC DNA]</scope>
    <source>
        <strain evidence="5 6">ATCC 30894</strain>
    </source>
</reference>
<evidence type="ECO:0000313" key="5">
    <source>
        <dbReference type="EMBL" id="KAF0974246.1"/>
    </source>
</evidence>
<dbReference type="PANTHER" id="PTHR12176:SF80">
    <property type="entry name" value="EEF1A LYSINE METHYLTRANSFERASE 4"/>
    <property type="match status" value="1"/>
</dbReference>
<accession>A0A6A5BHP9</accession>
<dbReference type="RefSeq" id="XP_044558959.1">
    <property type="nucleotide sequence ID" value="XM_044710536.1"/>
</dbReference>
<proteinExistence type="inferred from homology"/>
<feature type="domain" description="Methyltransferase" evidence="4">
    <location>
        <begin position="143"/>
        <end position="269"/>
    </location>
</feature>
<gene>
    <name evidence="5" type="ORF">FDP41_006856</name>
</gene>
<keyword evidence="6" id="KW-1185">Reference proteome</keyword>
<name>A0A6A5BHP9_NAEFO</name>
<dbReference type="SUPFAM" id="SSF53335">
    <property type="entry name" value="S-adenosyl-L-methionine-dependent methyltransferases"/>
    <property type="match status" value="1"/>
</dbReference>
<dbReference type="PANTHER" id="PTHR12176">
    <property type="entry name" value="SAM-DEPENDENT METHYLTRANSFERASE SUPERFAMILY PROTEIN"/>
    <property type="match status" value="1"/>
</dbReference>
<dbReference type="CDD" id="cd02440">
    <property type="entry name" value="AdoMet_MTases"/>
    <property type="match status" value="1"/>
</dbReference>
<dbReference type="InterPro" id="IPR029063">
    <property type="entry name" value="SAM-dependent_MTases_sf"/>
</dbReference>
<dbReference type="VEuPathDB" id="AmoebaDB:NfTy_075750"/>
<keyword evidence="2" id="KW-0489">Methyltransferase</keyword>
<keyword evidence="3" id="KW-0808">Transferase</keyword>
<comment type="caution">
    <text evidence="5">The sequence shown here is derived from an EMBL/GenBank/DDBJ whole genome shotgun (WGS) entry which is preliminary data.</text>
</comment>
<protein>
    <recommendedName>
        <fullName evidence="4">Methyltransferase domain-containing protein</fullName>
    </recommendedName>
</protein>
<dbReference type="GO" id="GO:0032259">
    <property type="term" value="P:methylation"/>
    <property type="evidence" value="ECO:0007669"/>
    <property type="project" value="UniProtKB-KW"/>
</dbReference>
<dbReference type="InterPro" id="IPR051419">
    <property type="entry name" value="Lys/N-term_MeTrsfase_sf"/>
</dbReference>
<dbReference type="Pfam" id="PF13847">
    <property type="entry name" value="Methyltransf_31"/>
    <property type="match status" value="1"/>
</dbReference>
<comment type="similarity">
    <text evidence="1">Belongs to the methyltransferase superfamily.</text>
</comment>
<dbReference type="GO" id="GO:0008168">
    <property type="term" value="F:methyltransferase activity"/>
    <property type="evidence" value="ECO:0007669"/>
    <property type="project" value="UniProtKB-KW"/>
</dbReference>
<evidence type="ECO:0000256" key="2">
    <source>
        <dbReference type="ARBA" id="ARBA00022603"/>
    </source>
</evidence>
<organism evidence="5 6">
    <name type="scientific">Naegleria fowleri</name>
    <name type="common">Brain eating amoeba</name>
    <dbReference type="NCBI Taxonomy" id="5763"/>
    <lineage>
        <taxon>Eukaryota</taxon>
        <taxon>Discoba</taxon>
        <taxon>Heterolobosea</taxon>
        <taxon>Tetramitia</taxon>
        <taxon>Eutetramitia</taxon>
        <taxon>Vahlkampfiidae</taxon>
        <taxon>Naegleria</taxon>
    </lineage>
</organism>
<sequence>MSTSSLSTLSNYNLKIPIPPRSGRIEENDPLFSEQTPNQINNNDQVITLIDEKDPNVIHETLESEQELMHSFGGVITEPSEEEKKQIRKKYNLPPFNTLFPYRRGRDYWNYRYEERASELFYDWYLSFNQMKSTLQPYLTSYDMRILIPGCGNSRLPQQLVKSGFKNILCIDYSDVIIKKMRKIHEKYSEYVKFHCVDACSMKMIESDSYDLVIDKALTDSMSCSTSEIRSSITDNVTRYFFQVSRILKPGGKFLIYSSRDRSDLVKTSDASLWSSICTTKVPRIQTTNEKLRNFFPSNLSNSSFHLLVLSKKGEEDELPPDGMFLLSGGAKSEQVDSASIAIDAMRRFQSKSNSILSKLADFEREVREEQQQEFL</sequence>
<evidence type="ECO:0000256" key="3">
    <source>
        <dbReference type="ARBA" id="ARBA00022679"/>
    </source>
</evidence>
<dbReference type="VEuPathDB" id="AmoebaDB:NF0044600"/>